<evidence type="ECO:0000313" key="1">
    <source>
        <dbReference type="EMBL" id="THD06192.1"/>
    </source>
</evidence>
<evidence type="ECO:0000313" key="2">
    <source>
        <dbReference type="Proteomes" id="UP000306317"/>
    </source>
</evidence>
<comment type="caution">
    <text evidence="1">The sequence shown here is derived from an EMBL/GenBank/DDBJ whole genome shotgun (WGS) entry which is preliminary data.</text>
</comment>
<gene>
    <name evidence="1" type="ORF">B1991_14030</name>
</gene>
<proteinExistence type="predicted"/>
<protein>
    <submittedName>
        <fullName evidence="1">Uncharacterized protein</fullName>
    </submittedName>
</protein>
<keyword evidence="2" id="KW-1185">Reference proteome</keyword>
<reference evidence="1 2" key="1">
    <citation type="submission" date="2017-02" db="EMBL/GenBank/DDBJ databases">
        <title>Whole genome sequencing of Rhodanobacter lindaniclasticus DSM 17932.</title>
        <authorList>
            <person name="Kumar S."/>
            <person name="Patil P."/>
            <person name="Patil P.B."/>
        </authorList>
    </citation>
    <scope>NUCLEOTIDE SEQUENCE [LARGE SCALE GENOMIC DNA]</scope>
    <source>
        <strain evidence="1 2">DSM 17932</strain>
    </source>
</reference>
<organism evidence="1 2">
    <name type="scientific">Rhodanobacter lindaniclasticus</name>
    <dbReference type="NCBI Taxonomy" id="75310"/>
    <lineage>
        <taxon>Bacteria</taxon>
        <taxon>Pseudomonadati</taxon>
        <taxon>Pseudomonadota</taxon>
        <taxon>Gammaproteobacteria</taxon>
        <taxon>Lysobacterales</taxon>
        <taxon>Rhodanobacteraceae</taxon>
        <taxon>Rhodanobacter</taxon>
    </lineage>
</organism>
<dbReference type="EMBL" id="MWIO01000043">
    <property type="protein sequence ID" value="THD06192.1"/>
    <property type="molecule type" value="Genomic_DNA"/>
</dbReference>
<accession>A0A4S3KCM1</accession>
<dbReference type="Proteomes" id="UP000306317">
    <property type="component" value="Unassembled WGS sequence"/>
</dbReference>
<sequence length="72" mass="7433">MDSLTVAATLIRLGNIGKVAAVACMTWNMRSVPNDACLNAVISAVTCTSSPYNLWAAATTKLENATMLAAAS</sequence>
<name>A0A4S3KCM1_9GAMM</name>
<dbReference type="AlphaFoldDB" id="A0A4S3KCM1"/>